<dbReference type="RefSeq" id="WP_340338697.1">
    <property type="nucleotide sequence ID" value="NZ_JBBKZS010000018.1"/>
</dbReference>
<accession>A0ABU8XIY5</accession>
<proteinExistence type="predicted"/>
<organism evidence="1 2">
    <name type="scientific">Variovorax robiniae</name>
    <dbReference type="NCBI Taxonomy" id="1836199"/>
    <lineage>
        <taxon>Bacteria</taxon>
        <taxon>Pseudomonadati</taxon>
        <taxon>Pseudomonadota</taxon>
        <taxon>Betaproteobacteria</taxon>
        <taxon>Burkholderiales</taxon>
        <taxon>Comamonadaceae</taxon>
        <taxon>Variovorax</taxon>
    </lineage>
</organism>
<evidence type="ECO:0000313" key="1">
    <source>
        <dbReference type="EMBL" id="MEJ8858637.1"/>
    </source>
</evidence>
<gene>
    <name evidence="1" type="ORF">WKW79_28970</name>
</gene>
<dbReference type="EMBL" id="JBBKZS010000018">
    <property type="protein sequence ID" value="MEJ8858637.1"/>
    <property type="molecule type" value="Genomic_DNA"/>
</dbReference>
<sequence length="331" mass="35678">MSIETLSWDVLAGHMHAGRPFALPLGGSRGAIIEFDPGAPRLTLCLATAPGTSAPASPFNEIAVNMRSRDGTPWFCAQVDNVELFSTFHQLASLATRLFEVPTATAADAFMQAVTSWRALLRNLPLLSDEAQLGLRGELAVLLSILASRGPCAVGAWTARHTQVPGRHDFRLGNIELEVKATRRRKRIHVIHGLEQLTPSPGNALFVVSLMYEQGGQSGGLSLADVVDAVRSHLPPATEERAEFEAKLTLAHYRDIDSAHYLEKLIPAASAHVIPVGTAFPAITREKLRVVLPPELLGRIGSLSYEVDLSELGAGAESDTYVDIFGDQPIN</sequence>
<protein>
    <submittedName>
        <fullName evidence="1">PD-(D/E)XK motif protein</fullName>
    </submittedName>
</protein>
<name>A0ABU8XIY5_9BURK</name>
<comment type="caution">
    <text evidence="1">The sequence shown here is derived from an EMBL/GenBank/DDBJ whole genome shotgun (WGS) entry which is preliminary data.</text>
</comment>
<keyword evidence="2" id="KW-1185">Reference proteome</keyword>
<dbReference type="Pfam" id="PF14390">
    <property type="entry name" value="DUF4420"/>
    <property type="match status" value="1"/>
</dbReference>
<dbReference type="Proteomes" id="UP001367030">
    <property type="component" value="Unassembled WGS sequence"/>
</dbReference>
<reference evidence="1 2" key="1">
    <citation type="submission" date="2024-03" db="EMBL/GenBank/DDBJ databases">
        <title>Novel species of the genus Variovorax.</title>
        <authorList>
            <person name="Liu Q."/>
            <person name="Xin Y.-H."/>
        </authorList>
    </citation>
    <scope>NUCLEOTIDE SEQUENCE [LARGE SCALE GENOMIC DNA]</scope>
    <source>
        <strain evidence="1 2">KACC 18901</strain>
    </source>
</reference>
<dbReference type="InterPro" id="IPR025534">
    <property type="entry name" value="DUF4420"/>
</dbReference>
<evidence type="ECO:0000313" key="2">
    <source>
        <dbReference type="Proteomes" id="UP001367030"/>
    </source>
</evidence>